<dbReference type="Proteomes" id="UP000095705">
    <property type="component" value="Unassembled WGS sequence"/>
</dbReference>
<name>A0A1E5PX73_9ACTN</name>
<accession>A0A1E5PX73</accession>
<sequence length="191" mass="21476">MSSSDRRRRRNALRHVPVVGRGAAREYWEEIVNEPAPEQTPTAPWSPGVPPPDWMIKPVPVLDARTQQPAYWADDAPYQSWAARVGEAKYKLLLLDGLNPDKEEAAGGPAPWAPIRTSGKTPLAFLNHRAEQLTVREREEFGATGPWTSRTWAREAAKRRKISPDQAPAGPKEEEELPQAECSIAPWWLEE</sequence>
<dbReference type="EMBL" id="MEHK01000001">
    <property type="protein sequence ID" value="OEJ34184.1"/>
    <property type="molecule type" value="Genomic_DNA"/>
</dbReference>
<feature type="region of interest" description="Disordered" evidence="1">
    <location>
        <begin position="139"/>
        <end position="191"/>
    </location>
</feature>
<keyword evidence="3" id="KW-1185">Reference proteome</keyword>
<evidence type="ECO:0000313" key="2">
    <source>
        <dbReference type="EMBL" id="OEJ34184.1"/>
    </source>
</evidence>
<dbReference type="AlphaFoldDB" id="A0A1E5PX73"/>
<evidence type="ECO:0000313" key="3">
    <source>
        <dbReference type="Proteomes" id="UP000095705"/>
    </source>
</evidence>
<protein>
    <submittedName>
        <fullName evidence="2">Uncharacterized protein</fullName>
    </submittedName>
</protein>
<dbReference type="RefSeq" id="WP_141754065.1">
    <property type="nucleotide sequence ID" value="NZ_MEHK01000001.1"/>
</dbReference>
<comment type="caution">
    <text evidence="2">The sequence shown here is derived from an EMBL/GenBank/DDBJ whole genome shotgun (WGS) entry which is preliminary data.</text>
</comment>
<organism evidence="2 3">
    <name type="scientific">Streptomyces subrutilus</name>
    <dbReference type="NCBI Taxonomy" id="36818"/>
    <lineage>
        <taxon>Bacteria</taxon>
        <taxon>Bacillati</taxon>
        <taxon>Actinomycetota</taxon>
        <taxon>Actinomycetes</taxon>
        <taxon>Kitasatosporales</taxon>
        <taxon>Streptomycetaceae</taxon>
        <taxon>Streptomyces</taxon>
    </lineage>
</organism>
<reference evidence="2 3" key="1">
    <citation type="submission" date="2016-08" db="EMBL/GenBank/DDBJ databases">
        <title>The complete genome of Streptomyces subrutilus 10-1-1.</title>
        <authorList>
            <person name="Chen X."/>
        </authorList>
    </citation>
    <scope>NUCLEOTIDE SEQUENCE [LARGE SCALE GENOMIC DNA]</scope>
    <source>
        <strain evidence="2 3">10-1-1</strain>
    </source>
</reference>
<evidence type="ECO:0000256" key="1">
    <source>
        <dbReference type="SAM" id="MobiDB-lite"/>
    </source>
</evidence>
<proteinExistence type="predicted"/>
<gene>
    <name evidence="2" type="ORF">BGK67_25145</name>
</gene>
<dbReference type="OrthoDB" id="4298311at2"/>